<evidence type="ECO:0000256" key="5">
    <source>
        <dbReference type="ARBA" id="ARBA00022692"/>
    </source>
</evidence>
<dbReference type="Proteomes" id="UP000298493">
    <property type="component" value="Unassembled WGS sequence"/>
</dbReference>
<dbReference type="PANTHER" id="PTHR13269">
    <property type="entry name" value="NUCLEOPORIN NDC1"/>
    <property type="match status" value="1"/>
</dbReference>
<evidence type="ECO:0000256" key="3">
    <source>
        <dbReference type="ARBA" id="ARBA00005760"/>
    </source>
</evidence>
<feature type="transmembrane region" description="Helical" evidence="13">
    <location>
        <begin position="211"/>
        <end position="231"/>
    </location>
</feature>
<comment type="similarity">
    <text evidence="3">Belongs to the NDC1 family.</text>
</comment>
<keyword evidence="14" id="KW-0946">Virion</keyword>
<dbReference type="InterPro" id="IPR019049">
    <property type="entry name" value="Nucleoporin_prot_Ndc1/Nup"/>
</dbReference>
<accession>A0A4Z1NLJ6</accession>
<protein>
    <submittedName>
        <fullName evidence="14">Nuclear envelope protein</fullName>
    </submittedName>
</protein>
<sequence length="641" mass="71494">MATITPVVKRPRPYRDFLTPALHRRFTSAALLALAVCYVDAVWMAEWNGLNFIWQLQPFSYTGIRAPLIFISALVVAILRVSRTHIGTRATTSPLQTLWKELFHVSTYLTFVWYMLSAWVFSEVYIWGRPAEAKLRTTFAARPHERGVKINERAVAFRAIFLTIGFIQSFWHMIKDVDKVAPHKTIADTNSKQALVVEAPLIQLRNNMRRIVTHAAKVASAALPGVFFYLVTPIRSIAWGWGYRFLKKFYTLTPGQTENKSGLAPFPDFLFRLTTEIFLLIVLWETTNTAYSAYISQEPVKKGRPLTDDSKDPNGSLINGLKANKQFARASAFWELSMITSRFPDRRKTIYDEIDRSGGSAFSQILALSLAQVSAVNSRISAYNATAVPAPPPPEEQYALARVPQAALLKTDPIWADGTAKPNLAKTLAKQYGNSPGAKPIHNALEFGSKKLFSPAQRERLKKQPEIVEKKVESWWTEVLKSPLGYFLRKPFSRLATQVVCGKGGYSESGVLVDAISAVTILVKEALREDTFATVQKEIPNILSTFAETINAIEGFLGSLAPHSTDVFFTQESRQGVVEVNEVLQALKDSTGVILMAYGEYLTNLGMNKAQISEVKAVANVPRKDKEKKKGVEGAPEMAQI</sequence>
<name>A0A4Z1NLJ6_9PEZI</name>
<evidence type="ECO:0000256" key="11">
    <source>
        <dbReference type="ARBA" id="ARBA00023136"/>
    </source>
</evidence>
<evidence type="ECO:0000256" key="1">
    <source>
        <dbReference type="ARBA" id="ARBA00004232"/>
    </source>
</evidence>
<evidence type="ECO:0000256" key="2">
    <source>
        <dbReference type="ARBA" id="ARBA00004567"/>
    </source>
</evidence>
<evidence type="ECO:0000256" key="8">
    <source>
        <dbReference type="ARBA" id="ARBA00022989"/>
    </source>
</evidence>
<reference evidence="14 15" key="1">
    <citation type="submission" date="2019-04" db="EMBL/GenBank/DDBJ databases">
        <title>High contiguity whole genome sequence and gene annotation resource for two Venturia nashicola isolates.</title>
        <authorList>
            <person name="Prokchorchik M."/>
            <person name="Won K."/>
            <person name="Lee Y."/>
            <person name="Choi E.D."/>
            <person name="Segonzac C."/>
            <person name="Sohn K.H."/>
        </authorList>
    </citation>
    <scope>NUCLEOTIDE SEQUENCE [LARGE SCALE GENOMIC DNA]</scope>
    <source>
        <strain evidence="14 15">PRI2</strain>
    </source>
</reference>
<keyword evidence="12" id="KW-0539">Nucleus</keyword>
<evidence type="ECO:0000256" key="6">
    <source>
        <dbReference type="ARBA" id="ARBA00022816"/>
    </source>
</evidence>
<comment type="subcellular location">
    <subcellularLocation>
        <location evidence="1">Nucleus membrane</location>
        <topology evidence="1">Multi-pass membrane protein</topology>
    </subcellularLocation>
    <subcellularLocation>
        <location evidence="2">Nucleus</location>
        <location evidence="2">Nuclear pore complex</location>
    </subcellularLocation>
</comment>
<dbReference type="GO" id="GO:0006999">
    <property type="term" value="P:nuclear pore organization"/>
    <property type="evidence" value="ECO:0007669"/>
    <property type="project" value="TreeGrafter"/>
</dbReference>
<feature type="transmembrane region" description="Helical" evidence="13">
    <location>
        <begin position="102"/>
        <end position="121"/>
    </location>
</feature>
<feature type="transmembrane region" description="Helical" evidence="13">
    <location>
        <begin position="155"/>
        <end position="174"/>
    </location>
</feature>
<dbReference type="GO" id="GO:0106166">
    <property type="term" value="F:spindle pole body-nuclear membrane anchor activity"/>
    <property type="evidence" value="ECO:0007669"/>
    <property type="project" value="TreeGrafter"/>
</dbReference>
<keyword evidence="8 13" id="KW-1133">Transmembrane helix</keyword>
<keyword evidence="7" id="KW-0653">Protein transport</keyword>
<keyword evidence="15" id="KW-1185">Reference proteome</keyword>
<evidence type="ECO:0000256" key="12">
    <source>
        <dbReference type="ARBA" id="ARBA00023242"/>
    </source>
</evidence>
<dbReference type="GO" id="GO:0070631">
    <property type="term" value="P:spindle pole body localization"/>
    <property type="evidence" value="ECO:0007669"/>
    <property type="project" value="TreeGrafter"/>
</dbReference>
<gene>
    <name evidence="14" type="ORF">E6O75_ATG07931</name>
</gene>
<dbReference type="GO" id="GO:0051028">
    <property type="term" value="P:mRNA transport"/>
    <property type="evidence" value="ECO:0007669"/>
    <property type="project" value="UniProtKB-KW"/>
</dbReference>
<evidence type="ECO:0000256" key="13">
    <source>
        <dbReference type="SAM" id="Phobius"/>
    </source>
</evidence>
<keyword evidence="14" id="KW-0261">Viral envelope protein</keyword>
<evidence type="ECO:0000256" key="9">
    <source>
        <dbReference type="ARBA" id="ARBA00023010"/>
    </source>
</evidence>
<evidence type="ECO:0000313" key="14">
    <source>
        <dbReference type="EMBL" id="TID15603.1"/>
    </source>
</evidence>
<keyword evidence="5 13" id="KW-0812">Transmembrane</keyword>
<keyword evidence="9" id="KW-0811">Translocation</keyword>
<comment type="caution">
    <text evidence="14">The sequence shown here is derived from an EMBL/GenBank/DDBJ whole genome shotgun (WGS) entry which is preliminary data.</text>
</comment>
<feature type="transmembrane region" description="Helical" evidence="13">
    <location>
        <begin position="26"/>
        <end position="44"/>
    </location>
</feature>
<dbReference type="GO" id="GO:0005816">
    <property type="term" value="C:spindle pole body"/>
    <property type="evidence" value="ECO:0007669"/>
    <property type="project" value="TreeGrafter"/>
</dbReference>
<evidence type="ECO:0000256" key="4">
    <source>
        <dbReference type="ARBA" id="ARBA00022448"/>
    </source>
</evidence>
<dbReference type="GO" id="GO:0031965">
    <property type="term" value="C:nuclear membrane"/>
    <property type="evidence" value="ECO:0007669"/>
    <property type="project" value="UniProtKB-SubCell"/>
</dbReference>
<dbReference type="Pfam" id="PF09531">
    <property type="entry name" value="Ndc1_Nup"/>
    <property type="match status" value="1"/>
</dbReference>
<evidence type="ECO:0000256" key="10">
    <source>
        <dbReference type="ARBA" id="ARBA00023132"/>
    </source>
</evidence>
<evidence type="ECO:0000313" key="15">
    <source>
        <dbReference type="Proteomes" id="UP000298493"/>
    </source>
</evidence>
<proteinExistence type="inferred from homology"/>
<evidence type="ECO:0000256" key="7">
    <source>
        <dbReference type="ARBA" id="ARBA00022927"/>
    </source>
</evidence>
<keyword evidence="4" id="KW-0813">Transport</keyword>
<keyword evidence="10" id="KW-0906">Nuclear pore complex</keyword>
<keyword evidence="6" id="KW-0509">mRNA transport</keyword>
<keyword evidence="11 13" id="KW-0472">Membrane</keyword>
<feature type="transmembrane region" description="Helical" evidence="13">
    <location>
        <begin position="64"/>
        <end position="81"/>
    </location>
</feature>
<dbReference type="PANTHER" id="PTHR13269:SF6">
    <property type="entry name" value="NUCLEOPORIN NDC1"/>
    <property type="match status" value="1"/>
</dbReference>
<dbReference type="STRING" id="86259.A0A4Z1NLJ6"/>
<dbReference type="GO" id="GO:0015031">
    <property type="term" value="P:protein transport"/>
    <property type="evidence" value="ECO:0007669"/>
    <property type="project" value="UniProtKB-KW"/>
</dbReference>
<organism evidence="14 15">
    <name type="scientific">Venturia nashicola</name>
    <dbReference type="NCBI Taxonomy" id="86259"/>
    <lineage>
        <taxon>Eukaryota</taxon>
        <taxon>Fungi</taxon>
        <taxon>Dikarya</taxon>
        <taxon>Ascomycota</taxon>
        <taxon>Pezizomycotina</taxon>
        <taxon>Dothideomycetes</taxon>
        <taxon>Pleosporomycetidae</taxon>
        <taxon>Venturiales</taxon>
        <taxon>Venturiaceae</taxon>
        <taxon>Venturia</taxon>
    </lineage>
</organism>
<dbReference type="GO" id="GO:0070762">
    <property type="term" value="C:nuclear pore transmembrane ring"/>
    <property type="evidence" value="ECO:0007669"/>
    <property type="project" value="TreeGrafter"/>
</dbReference>
<dbReference type="EMBL" id="SNSC02000020">
    <property type="protein sequence ID" value="TID15603.1"/>
    <property type="molecule type" value="Genomic_DNA"/>
</dbReference>
<dbReference type="AlphaFoldDB" id="A0A4Z1NLJ6"/>